<keyword evidence="1" id="KW-0472">Membrane</keyword>
<keyword evidence="3" id="KW-1185">Reference proteome</keyword>
<accession>A0A1G4JWM9</accession>
<evidence type="ECO:0000313" key="3">
    <source>
        <dbReference type="Proteomes" id="UP000190274"/>
    </source>
</evidence>
<dbReference type="GO" id="GO:0006078">
    <property type="term" value="P:(1-&gt;6)-beta-D-glucan biosynthetic process"/>
    <property type="evidence" value="ECO:0007669"/>
    <property type="project" value="EnsemblFungi"/>
</dbReference>
<feature type="transmembrane region" description="Helical" evidence="1">
    <location>
        <begin position="31"/>
        <end position="49"/>
    </location>
</feature>
<dbReference type="STRING" id="1266660.A0A1G4JWM9"/>
<keyword evidence="1" id="KW-0812">Transmembrane</keyword>
<evidence type="ECO:0000313" key="2">
    <source>
        <dbReference type="EMBL" id="SCU95477.1"/>
    </source>
</evidence>
<organism evidence="2 3">
    <name type="scientific">Lachancea dasiensis</name>
    <dbReference type="NCBI Taxonomy" id="1072105"/>
    <lineage>
        <taxon>Eukaryota</taxon>
        <taxon>Fungi</taxon>
        <taxon>Dikarya</taxon>
        <taxon>Ascomycota</taxon>
        <taxon>Saccharomycotina</taxon>
        <taxon>Saccharomycetes</taxon>
        <taxon>Saccharomycetales</taxon>
        <taxon>Saccharomycetaceae</taxon>
        <taxon>Lachancea</taxon>
    </lineage>
</organism>
<dbReference type="GO" id="GO:0005789">
    <property type="term" value="C:endoplasmic reticulum membrane"/>
    <property type="evidence" value="ECO:0007669"/>
    <property type="project" value="EnsemblFungi"/>
</dbReference>
<dbReference type="OrthoDB" id="46988at2759"/>
<name>A0A1G4JWM9_9SACH</name>
<dbReference type="Proteomes" id="UP000190274">
    <property type="component" value="Chromosome G"/>
</dbReference>
<feature type="transmembrane region" description="Helical" evidence="1">
    <location>
        <begin position="191"/>
        <end position="212"/>
    </location>
</feature>
<protein>
    <submittedName>
        <fullName evidence="2">LADA_0G15830g1_1</fullName>
    </submittedName>
</protein>
<dbReference type="GO" id="GO:0051276">
    <property type="term" value="P:chromosome organization"/>
    <property type="evidence" value="ECO:0007669"/>
    <property type="project" value="EnsemblFungi"/>
</dbReference>
<dbReference type="EMBL" id="LT598457">
    <property type="protein sequence ID" value="SCU95477.1"/>
    <property type="molecule type" value="Genomic_DNA"/>
</dbReference>
<feature type="transmembrane region" description="Helical" evidence="1">
    <location>
        <begin position="157"/>
        <end position="179"/>
    </location>
</feature>
<sequence length="219" mass="25221">MASSPVAKMSTGPQNADTRQKRGVKARLYQYFRLTSAFLYASLFARWAILLPLVGIKFLPGGIHEFLCYLIFYAAAMEICWTFAFHGLKRTLISRTLLKDVNLLYFVANFHFHDDYEHALVLKTPAYSSFIATLSISQAYCHWCKLFRGPVQSRRTALWKLDTCVTLPLLYFSEFYLLILNLQTPNYHTVPWLLTVNKVVLIAFVPAALHCLKKQIANW</sequence>
<keyword evidence="1" id="KW-1133">Transmembrane helix</keyword>
<evidence type="ECO:0000256" key="1">
    <source>
        <dbReference type="SAM" id="Phobius"/>
    </source>
</evidence>
<gene>
    <name evidence="2" type="ORF">LADA_0G15830G</name>
</gene>
<feature type="transmembrane region" description="Helical" evidence="1">
    <location>
        <begin position="69"/>
        <end position="88"/>
    </location>
</feature>
<dbReference type="AlphaFoldDB" id="A0A1G4JWM9"/>
<proteinExistence type="predicted"/>
<reference evidence="3" key="1">
    <citation type="submission" date="2016-03" db="EMBL/GenBank/DDBJ databases">
        <authorList>
            <person name="Devillers H."/>
        </authorList>
    </citation>
    <scope>NUCLEOTIDE SEQUENCE [LARGE SCALE GENOMIC DNA]</scope>
</reference>